<proteinExistence type="predicted"/>
<evidence type="ECO:0000313" key="1">
    <source>
        <dbReference type="EMBL" id="GAO28720.1"/>
    </source>
</evidence>
<dbReference type="AlphaFoldDB" id="A0A0E9LV19"/>
<evidence type="ECO:0000313" key="2">
    <source>
        <dbReference type="Proteomes" id="UP000032900"/>
    </source>
</evidence>
<protein>
    <submittedName>
        <fullName evidence="1">Metal-dependent hydrolase</fullName>
    </submittedName>
</protein>
<comment type="caution">
    <text evidence="1">The sequence shown here is derived from an EMBL/GenBank/DDBJ whole genome shotgun (WGS) entry which is preliminary data.</text>
</comment>
<dbReference type="InterPro" id="IPR036866">
    <property type="entry name" value="RibonucZ/Hydroxyglut_hydro"/>
</dbReference>
<reference evidence="1 2" key="1">
    <citation type="journal article" date="2015" name="Microbes Environ.">
        <title>Distribution and evolution of nitrogen fixation genes in the phylum bacteroidetes.</title>
        <authorList>
            <person name="Inoue J."/>
            <person name="Oshima K."/>
            <person name="Suda W."/>
            <person name="Sakamoto M."/>
            <person name="Iino T."/>
            <person name="Noda S."/>
            <person name="Hongoh Y."/>
            <person name="Hattori M."/>
            <person name="Ohkuma M."/>
        </authorList>
    </citation>
    <scope>NUCLEOTIDE SEQUENCE [LARGE SCALE GENOMIC DNA]</scope>
    <source>
        <strain evidence="1">JCM 15548</strain>
    </source>
</reference>
<accession>A0A0E9LV19</accession>
<gene>
    <name evidence="1" type="ORF">JCM15548_1843</name>
</gene>
<dbReference type="Proteomes" id="UP000032900">
    <property type="component" value="Unassembled WGS sequence"/>
</dbReference>
<name>A0A0E9LV19_9BACT</name>
<sequence length="40" mass="4520">MKPDKAYITHISHQLGLHDEINPTLPSNVELAYDGLVFEL</sequence>
<organism evidence="1 2">
    <name type="scientific">Geofilum rubicundum JCM 15548</name>
    <dbReference type="NCBI Taxonomy" id="1236989"/>
    <lineage>
        <taxon>Bacteria</taxon>
        <taxon>Pseudomonadati</taxon>
        <taxon>Bacteroidota</taxon>
        <taxon>Bacteroidia</taxon>
        <taxon>Marinilabiliales</taxon>
        <taxon>Marinilabiliaceae</taxon>
        <taxon>Geofilum</taxon>
    </lineage>
</organism>
<dbReference type="GO" id="GO:0016787">
    <property type="term" value="F:hydrolase activity"/>
    <property type="evidence" value="ECO:0007669"/>
    <property type="project" value="UniProtKB-KW"/>
</dbReference>
<dbReference type="EMBL" id="BAZW01000004">
    <property type="protein sequence ID" value="GAO28720.1"/>
    <property type="molecule type" value="Genomic_DNA"/>
</dbReference>
<keyword evidence="2" id="KW-1185">Reference proteome</keyword>
<dbReference type="Gene3D" id="3.60.15.10">
    <property type="entry name" value="Ribonuclease Z/Hydroxyacylglutathione hydrolase-like"/>
    <property type="match status" value="1"/>
</dbReference>
<dbReference type="STRING" id="1236989.JCM15548_1843"/>
<keyword evidence="1" id="KW-0378">Hydrolase</keyword>
<dbReference type="RefSeq" id="WP_262486870.1">
    <property type="nucleotide sequence ID" value="NZ_BAZW01000004.1"/>
</dbReference>